<evidence type="ECO:0000313" key="1">
    <source>
        <dbReference type="EMBL" id="GAA4905695.1"/>
    </source>
</evidence>
<protein>
    <submittedName>
        <fullName evidence="1">Uncharacterized protein</fullName>
    </submittedName>
</protein>
<comment type="caution">
    <text evidence="1">The sequence shown here is derived from an EMBL/GenBank/DDBJ whole genome shotgun (WGS) entry which is preliminary data.</text>
</comment>
<dbReference type="Proteomes" id="UP001501436">
    <property type="component" value="Unassembled WGS sequence"/>
</dbReference>
<keyword evidence="2" id="KW-1185">Reference proteome</keyword>
<name>A0ABP9FRP1_9SPHI</name>
<gene>
    <name evidence="1" type="ORF">GCM10023313_05460</name>
</gene>
<dbReference type="EMBL" id="BAABJI010000001">
    <property type="protein sequence ID" value="GAA4905695.1"/>
    <property type="molecule type" value="Genomic_DNA"/>
</dbReference>
<proteinExistence type="predicted"/>
<accession>A0ABP9FRP1</accession>
<organism evidence="1 2">
    <name type="scientific">Mucilaginibacter defluvii</name>
    <dbReference type="NCBI Taxonomy" id="1196019"/>
    <lineage>
        <taxon>Bacteria</taxon>
        <taxon>Pseudomonadati</taxon>
        <taxon>Bacteroidota</taxon>
        <taxon>Sphingobacteriia</taxon>
        <taxon>Sphingobacteriales</taxon>
        <taxon>Sphingobacteriaceae</taxon>
        <taxon>Mucilaginibacter</taxon>
    </lineage>
</organism>
<reference evidence="2" key="1">
    <citation type="journal article" date="2019" name="Int. J. Syst. Evol. Microbiol.">
        <title>The Global Catalogue of Microorganisms (GCM) 10K type strain sequencing project: providing services to taxonomists for standard genome sequencing and annotation.</title>
        <authorList>
            <consortium name="The Broad Institute Genomics Platform"/>
            <consortium name="The Broad Institute Genome Sequencing Center for Infectious Disease"/>
            <person name="Wu L."/>
            <person name="Ma J."/>
        </authorList>
    </citation>
    <scope>NUCLEOTIDE SEQUENCE [LARGE SCALE GENOMIC DNA]</scope>
    <source>
        <strain evidence="2">JCM 18283</strain>
    </source>
</reference>
<sequence>MAIIAKIDVTNYTYTYPDYNGGETAYADVFIRLTDSVTGAPVNGNNTVVYYNEIEGGGYSTYSVTIPGQSMLIFSGMISDMRYDYTGVLISSYSKSFAIQSVVPGIEPSNPVTCDLKINYVSITKLESAPGSADGQITVNAASSFGPLGYSIDGGDTYQLSPVFNGLRGGAVQVTVQDRNPLGCTQQTTIQLPVQTGLLVDDPSVTVGNNTSRWNAAFNPVVFTYQRRDFDVTKIDSYNTRDEGIKARLYVNGDVSRAQKGDPIYLNAGLYKGVFKVLDIISGRLIIDSPYKINQTGFVNINSVRPYYKMETRITYQDADTGQEQTIAATHRPDSTGLTRADISTFLQSLLKVADSNNYTQVNHRDNNLSASYSIAYDEVWDGKYANSAQQKFTAVAGNYYVLYAAKQLGEKHGGNLAAYVPFRSVSGPSLRAKWVTDFEEPAHSNGYPFDIGFIYSEDLLGRQLFCELNMLDINRKPLPGALQNQYLLNENGSWLLNQDSSKLVISKQTAGDISVPAQLGLNRLLINQQFPQEAHYITIALKYADDNGQQKTVTQVQTIRMDKAINENSVYLRWIGLTGCWNYYRFVYNQEVSLDVQNAVIIKNYVHDWENQQGIEEVISKSAGQKVKVMAEDLSVNDIKGLQSIKYSPKVQLLVNRNPVKWQTVIVNTATYAEYETRNGQAPFSITFNMPAINIQAQ</sequence>
<dbReference type="RefSeq" id="WP_345329363.1">
    <property type="nucleotide sequence ID" value="NZ_BAABJI010000001.1"/>
</dbReference>
<evidence type="ECO:0000313" key="2">
    <source>
        <dbReference type="Proteomes" id="UP001501436"/>
    </source>
</evidence>